<evidence type="ECO:0000259" key="8">
    <source>
        <dbReference type="Pfam" id="PF00206"/>
    </source>
</evidence>
<comment type="catalytic activity">
    <reaction evidence="1 7">
        <text>2-(N(omega)-L-arginino)succinate = fumarate + L-arginine</text>
        <dbReference type="Rhea" id="RHEA:24020"/>
        <dbReference type="ChEBI" id="CHEBI:29806"/>
        <dbReference type="ChEBI" id="CHEBI:32682"/>
        <dbReference type="ChEBI" id="CHEBI:57472"/>
        <dbReference type="EC" id="4.3.2.1"/>
    </reaction>
</comment>
<dbReference type="PANTHER" id="PTHR43814">
    <property type="entry name" value="ARGININOSUCCINATE LYASE"/>
    <property type="match status" value="1"/>
</dbReference>
<dbReference type="NCBIfam" id="TIGR00838">
    <property type="entry name" value="argH"/>
    <property type="match status" value="1"/>
</dbReference>
<dbReference type="Gene3D" id="1.10.275.10">
    <property type="entry name" value="Fumarase/aspartase (N-terminal domain)"/>
    <property type="match status" value="1"/>
</dbReference>
<comment type="subcellular location">
    <subcellularLocation>
        <location evidence="7">Cytoplasm</location>
    </subcellularLocation>
</comment>
<comment type="caution">
    <text evidence="10">The sequence shown here is derived from an EMBL/GenBank/DDBJ whole genome shotgun (WGS) entry which is preliminary data.</text>
</comment>
<dbReference type="InterPro" id="IPR009049">
    <property type="entry name" value="Argininosuccinate_lyase"/>
</dbReference>
<dbReference type="AlphaFoldDB" id="A0A1G1L1M3"/>
<feature type="domain" description="Fumarate lyase N-terminal" evidence="8">
    <location>
        <begin position="7"/>
        <end position="302"/>
    </location>
</feature>
<keyword evidence="7" id="KW-0963">Cytoplasm</keyword>
<comment type="similarity">
    <text evidence="7">Belongs to the lyase 1 family. Argininosuccinate lyase subfamily.</text>
</comment>
<reference evidence="10 11" key="1">
    <citation type="journal article" date="2016" name="Nat. Commun.">
        <title>Thousands of microbial genomes shed light on interconnected biogeochemical processes in an aquifer system.</title>
        <authorList>
            <person name="Anantharaman K."/>
            <person name="Brown C.T."/>
            <person name="Hug L.A."/>
            <person name="Sharon I."/>
            <person name="Castelle C.J."/>
            <person name="Probst A.J."/>
            <person name="Thomas B.C."/>
            <person name="Singh A."/>
            <person name="Wilkins M.J."/>
            <person name="Karaoz U."/>
            <person name="Brodie E.L."/>
            <person name="Williams K.H."/>
            <person name="Hubbard S.S."/>
            <person name="Banfield J.F."/>
        </authorList>
    </citation>
    <scope>NUCLEOTIDE SEQUENCE [LARGE SCALE GENOMIC DNA]</scope>
</reference>
<evidence type="ECO:0000256" key="1">
    <source>
        <dbReference type="ARBA" id="ARBA00000985"/>
    </source>
</evidence>
<name>A0A1G1L1M3_9BACT</name>
<keyword evidence="4 7" id="KW-0055">Arginine biosynthesis</keyword>
<dbReference type="FunFam" id="1.20.200.10:FF:000015">
    <property type="entry name" value="argininosuccinate lyase isoform X2"/>
    <property type="match status" value="1"/>
</dbReference>
<dbReference type="PROSITE" id="PS00163">
    <property type="entry name" value="FUMARATE_LYASES"/>
    <property type="match status" value="1"/>
</dbReference>
<dbReference type="Gene3D" id="1.20.200.10">
    <property type="entry name" value="Fumarase/aspartase (Central domain)"/>
    <property type="match status" value="1"/>
</dbReference>
<dbReference type="InterPro" id="IPR020557">
    <property type="entry name" value="Fumarate_lyase_CS"/>
</dbReference>
<dbReference type="InterPro" id="IPR024083">
    <property type="entry name" value="Fumarase/histidase_N"/>
</dbReference>
<dbReference type="FunFam" id="1.10.40.30:FF:000001">
    <property type="entry name" value="Argininosuccinate lyase"/>
    <property type="match status" value="1"/>
</dbReference>
<dbReference type="Pfam" id="PF00206">
    <property type="entry name" value="Lyase_1"/>
    <property type="match status" value="1"/>
</dbReference>
<evidence type="ECO:0000256" key="6">
    <source>
        <dbReference type="ARBA" id="ARBA00023239"/>
    </source>
</evidence>
<dbReference type="Gene3D" id="1.10.40.30">
    <property type="entry name" value="Fumarase/aspartase (C-terminal domain)"/>
    <property type="match status" value="1"/>
</dbReference>
<dbReference type="InterPro" id="IPR022761">
    <property type="entry name" value="Fumarate_lyase_N"/>
</dbReference>
<dbReference type="PRINTS" id="PR00145">
    <property type="entry name" value="ARGSUCLYASE"/>
</dbReference>
<dbReference type="InterPro" id="IPR029419">
    <property type="entry name" value="Arg_succ_lyase_C"/>
</dbReference>
<proteinExistence type="inferred from homology"/>
<evidence type="ECO:0000256" key="2">
    <source>
        <dbReference type="ARBA" id="ARBA00004941"/>
    </source>
</evidence>
<keyword evidence="6 7" id="KW-0456">Lyase</keyword>
<keyword evidence="5 7" id="KW-0028">Amino-acid biosynthesis</keyword>
<dbReference type="UniPathway" id="UPA00068">
    <property type="reaction ID" value="UER00114"/>
</dbReference>
<sequence length="477" mass="53586">MKKLWGGRFKTDLDPVAKKFSYSLAVDCELLDAELYVTAAHVLMLAKVGILSKREAKAIVDGLWKTKETLNKTVVQDVAQTCEDVHTLIEMTLTQKIGSMAKKIHTARSRNDLVATSTRLYVKEKIHSILEGINSFQSTLVAQADRYADVVIPGYTHLQRAQVVPLSHHLLAYVEMLERDKSRFLDALKRLNECPLGAGAIAGSGLPIDRTFVSKLLGFERPTANSIDSVSDRDFVVEVTSCVAVAYMHLSRFAEDLILWNSQEFGFIELDDRFATGSSLMPHKKNPDMLELTRGKTGEAYGNLISVLVTMKGLPLAYNRDMQQDKKPLFASLKMFTETLDVLSGTVKTFKVDKNNCKRACNDSFLFATDVLEYLVKKEIPFREAHELVGRLVRYASESNTTLGALTLETYKKYSEAFEKDVFDLFDPLVSVNSKVSTGSANPELVKAEMDQWKVRLKSEKTNLKKQYHITQEAFVL</sequence>
<evidence type="ECO:0000313" key="10">
    <source>
        <dbReference type="EMBL" id="OGW99036.1"/>
    </source>
</evidence>
<evidence type="ECO:0000256" key="4">
    <source>
        <dbReference type="ARBA" id="ARBA00022571"/>
    </source>
</evidence>
<feature type="domain" description="Argininosuccinate lyase C-terminal" evidence="9">
    <location>
        <begin position="365"/>
        <end position="433"/>
    </location>
</feature>
<protein>
    <recommendedName>
        <fullName evidence="3 7">Argininosuccinate lyase</fullName>
        <shortName evidence="7">ASAL</shortName>
        <ecNumber evidence="3 7">4.3.2.1</ecNumber>
    </recommendedName>
    <alternativeName>
        <fullName evidence="7">Arginosuccinase</fullName>
    </alternativeName>
</protein>
<dbReference type="GO" id="GO:0004056">
    <property type="term" value="F:argininosuccinate lyase activity"/>
    <property type="evidence" value="ECO:0007669"/>
    <property type="project" value="UniProtKB-UniRule"/>
</dbReference>
<dbReference type="InterPro" id="IPR008948">
    <property type="entry name" value="L-Aspartase-like"/>
</dbReference>
<gene>
    <name evidence="7" type="primary">argH</name>
    <name evidence="10" type="ORF">A3G33_01280</name>
</gene>
<evidence type="ECO:0000256" key="7">
    <source>
        <dbReference type="HAMAP-Rule" id="MF_00006"/>
    </source>
</evidence>
<comment type="pathway">
    <text evidence="2 7">Amino-acid biosynthesis; L-arginine biosynthesis; L-arginine from L-ornithine and carbamoyl phosphate: step 3/3.</text>
</comment>
<evidence type="ECO:0000256" key="3">
    <source>
        <dbReference type="ARBA" id="ARBA00012338"/>
    </source>
</evidence>
<organism evidence="10 11">
    <name type="scientific">Candidatus Danuiimicrobium aquiferis</name>
    <dbReference type="NCBI Taxonomy" id="1801832"/>
    <lineage>
        <taxon>Bacteria</taxon>
        <taxon>Pseudomonadati</taxon>
        <taxon>Candidatus Omnitrophota</taxon>
        <taxon>Candidatus Danuiimicrobium</taxon>
    </lineage>
</organism>
<accession>A0A1G1L1M3</accession>
<dbReference type="HAMAP" id="MF_00006">
    <property type="entry name" value="Arg_succ_lyase"/>
    <property type="match status" value="1"/>
</dbReference>
<dbReference type="SUPFAM" id="SSF48557">
    <property type="entry name" value="L-aspartase-like"/>
    <property type="match status" value="1"/>
</dbReference>
<dbReference type="EC" id="4.3.2.1" evidence="3 7"/>
<evidence type="ECO:0000256" key="5">
    <source>
        <dbReference type="ARBA" id="ARBA00022605"/>
    </source>
</evidence>
<dbReference type="PANTHER" id="PTHR43814:SF1">
    <property type="entry name" value="ARGININOSUCCINATE LYASE"/>
    <property type="match status" value="1"/>
</dbReference>
<evidence type="ECO:0000259" key="9">
    <source>
        <dbReference type="Pfam" id="PF14698"/>
    </source>
</evidence>
<dbReference type="PRINTS" id="PR00149">
    <property type="entry name" value="FUMRATELYASE"/>
</dbReference>
<dbReference type="EMBL" id="MHFR01000016">
    <property type="protein sequence ID" value="OGW99036.1"/>
    <property type="molecule type" value="Genomic_DNA"/>
</dbReference>
<evidence type="ECO:0000313" key="11">
    <source>
        <dbReference type="Proteomes" id="UP000178187"/>
    </source>
</evidence>
<dbReference type="GO" id="GO:0042450">
    <property type="term" value="P:L-arginine biosynthetic process via ornithine"/>
    <property type="evidence" value="ECO:0007669"/>
    <property type="project" value="UniProtKB-UniRule"/>
</dbReference>
<dbReference type="InterPro" id="IPR000362">
    <property type="entry name" value="Fumarate_lyase_fam"/>
</dbReference>
<dbReference type="Proteomes" id="UP000178187">
    <property type="component" value="Unassembled WGS sequence"/>
</dbReference>
<dbReference type="CDD" id="cd01359">
    <property type="entry name" value="Argininosuccinate_lyase"/>
    <property type="match status" value="1"/>
</dbReference>
<dbReference type="Pfam" id="PF14698">
    <property type="entry name" value="ASL_C2"/>
    <property type="match status" value="1"/>
</dbReference>
<dbReference type="GO" id="GO:0005829">
    <property type="term" value="C:cytosol"/>
    <property type="evidence" value="ECO:0007669"/>
    <property type="project" value="TreeGrafter"/>
</dbReference>